<evidence type="ECO:0000256" key="3">
    <source>
        <dbReference type="ARBA" id="ARBA00022763"/>
    </source>
</evidence>
<comment type="caution">
    <text evidence="8">The sequence shown here is derived from an EMBL/GenBank/DDBJ whole genome shotgun (WGS) entry which is preliminary data.</text>
</comment>
<keyword evidence="4" id="KW-0378">Hydrolase</keyword>
<evidence type="ECO:0000256" key="7">
    <source>
        <dbReference type="SAM" id="MobiDB-lite"/>
    </source>
</evidence>
<dbReference type="Pfam" id="PF03852">
    <property type="entry name" value="Vsr"/>
    <property type="match status" value="1"/>
</dbReference>
<sequence>MTRKSSAGRPSTSRRTPRTGDVARSWASSEAVRGRMQRQKTRDTLPEMAVRRLLHRAGLRYRVDVPPLPGLRRRADIVFGPARVAVFIDGCFWHGCPEHGARTTRSNSDYWAAKVARNRARDNSTDDELAAAGWRVIRAWEHEDARSVAVRIAEVVAARRPARCRRLGGTD</sequence>
<keyword evidence="1" id="KW-0540">Nuclease</keyword>
<dbReference type="Proteomes" id="UP001596058">
    <property type="component" value="Unassembled WGS sequence"/>
</dbReference>
<dbReference type="RefSeq" id="WP_379523532.1">
    <property type="nucleotide sequence ID" value="NZ_JBHSPA010000108.1"/>
</dbReference>
<keyword evidence="3" id="KW-0227">DNA damage</keyword>
<evidence type="ECO:0000313" key="9">
    <source>
        <dbReference type="Proteomes" id="UP001596058"/>
    </source>
</evidence>
<dbReference type="SUPFAM" id="SSF52980">
    <property type="entry name" value="Restriction endonuclease-like"/>
    <property type="match status" value="1"/>
</dbReference>
<proteinExistence type="inferred from homology"/>
<reference evidence="9" key="1">
    <citation type="journal article" date="2019" name="Int. J. Syst. Evol. Microbiol.">
        <title>The Global Catalogue of Microorganisms (GCM) 10K type strain sequencing project: providing services to taxonomists for standard genome sequencing and annotation.</title>
        <authorList>
            <consortium name="The Broad Institute Genomics Platform"/>
            <consortium name="The Broad Institute Genome Sequencing Center for Infectious Disease"/>
            <person name="Wu L."/>
            <person name="Ma J."/>
        </authorList>
    </citation>
    <scope>NUCLEOTIDE SEQUENCE [LARGE SCALE GENOMIC DNA]</scope>
    <source>
        <strain evidence="9">CCUG 53903</strain>
    </source>
</reference>
<gene>
    <name evidence="8" type="ORF">ACFPZ3_60615</name>
</gene>
<evidence type="ECO:0000256" key="1">
    <source>
        <dbReference type="ARBA" id="ARBA00022722"/>
    </source>
</evidence>
<dbReference type="Gene3D" id="3.40.960.10">
    <property type="entry name" value="VSR Endonuclease"/>
    <property type="match status" value="1"/>
</dbReference>
<accession>A0ABW1DA56</accession>
<evidence type="ECO:0000256" key="5">
    <source>
        <dbReference type="ARBA" id="ARBA00023204"/>
    </source>
</evidence>
<evidence type="ECO:0000256" key="4">
    <source>
        <dbReference type="ARBA" id="ARBA00022801"/>
    </source>
</evidence>
<evidence type="ECO:0000256" key="2">
    <source>
        <dbReference type="ARBA" id="ARBA00022759"/>
    </source>
</evidence>
<dbReference type="NCBIfam" id="TIGR00632">
    <property type="entry name" value="vsr"/>
    <property type="match status" value="1"/>
</dbReference>
<feature type="compositionally biased region" description="Low complexity" evidence="7">
    <location>
        <begin position="1"/>
        <end position="14"/>
    </location>
</feature>
<dbReference type="GO" id="GO:0004519">
    <property type="term" value="F:endonuclease activity"/>
    <property type="evidence" value="ECO:0007669"/>
    <property type="project" value="UniProtKB-KW"/>
</dbReference>
<dbReference type="EMBL" id="JBHSPA010000108">
    <property type="protein sequence ID" value="MFC5834120.1"/>
    <property type="molecule type" value="Genomic_DNA"/>
</dbReference>
<keyword evidence="9" id="KW-1185">Reference proteome</keyword>
<name>A0ABW1DA56_9ACTN</name>
<comment type="similarity">
    <text evidence="6">Belongs to the Vsr family.</text>
</comment>
<evidence type="ECO:0000313" key="8">
    <source>
        <dbReference type="EMBL" id="MFC5834120.1"/>
    </source>
</evidence>
<keyword evidence="5" id="KW-0234">DNA repair</keyword>
<dbReference type="InterPro" id="IPR011335">
    <property type="entry name" value="Restrct_endonuc-II-like"/>
</dbReference>
<evidence type="ECO:0000256" key="6">
    <source>
        <dbReference type="ARBA" id="ARBA00029466"/>
    </source>
</evidence>
<keyword evidence="2 8" id="KW-0255">Endonuclease</keyword>
<dbReference type="CDD" id="cd00221">
    <property type="entry name" value="Vsr"/>
    <property type="match status" value="1"/>
</dbReference>
<dbReference type="InterPro" id="IPR004603">
    <property type="entry name" value="DNA_mismatch_endonuc_vsr"/>
</dbReference>
<feature type="region of interest" description="Disordered" evidence="7">
    <location>
        <begin position="1"/>
        <end position="42"/>
    </location>
</feature>
<organism evidence="8 9">
    <name type="scientific">Nonomuraea insulae</name>
    <dbReference type="NCBI Taxonomy" id="1616787"/>
    <lineage>
        <taxon>Bacteria</taxon>
        <taxon>Bacillati</taxon>
        <taxon>Actinomycetota</taxon>
        <taxon>Actinomycetes</taxon>
        <taxon>Streptosporangiales</taxon>
        <taxon>Streptosporangiaceae</taxon>
        <taxon>Nonomuraea</taxon>
    </lineage>
</organism>
<protein>
    <submittedName>
        <fullName evidence="8">Very short patch repair endonuclease</fullName>
    </submittedName>
</protein>